<feature type="domain" description="LUD" evidence="1">
    <location>
        <begin position="93"/>
        <end position="191"/>
    </location>
</feature>
<dbReference type="Pfam" id="PF02589">
    <property type="entry name" value="LUD_dom"/>
    <property type="match status" value="1"/>
</dbReference>
<evidence type="ECO:0000313" key="2">
    <source>
        <dbReference type="EMBL" id="KKB47574.1"/>
    </source>
</evidence>
<gene>
    <name evidence="2" type="ORF">HMPREF1535_04431</name>
</gene>
<dbReference type="Proteomes" id="UP000033047">
    <property type="component" value="Unassembled WGS sequence"/>
</dbReference>
<name>A0A0F5IPT8_9BACT</name>
<dbReference type="HOGENOM" id="CLU_090664_2_0_10"/>
<accession>A0A0F5IPT8</accession>
<comment type="caution">
    <text evidence="2">The sequence shown here is derived from an EMBL/GenBank/DDBJ whole genome shotgun (WGS) entry which is preliminary data.</text>
</comment>
<protein>
    <recommendedName>
        <fullName evidence="1">LUD domain-containing protein</fullName>
    </recommendedName>
</protein>
<dbReference type="AlphaFoldDB" id="A0A0F5IPT8"/>
<organism evidence="2 3">
    <name type="scientific">Parabacteroides goldsteinii DSM 19448 = WAL 12034</name>
    <dbReference type="NCBI Taxonomy" id="927665"/>
    <lineage>
        <taxon>Bacteria</taxon>
        <taxon>Pseudomonadati</taxon>
        <taxon>Bacteroidota</taxon>
        <taxon>Bacteroidia</taxon>
        <taxon>Bacteroidales</taxon>
        <taxon>Tannerellaceae</taxon>
        <taxon>Parabacteroides</taxon>
    </lineage>
</organism>
<dbReference type="InterPro" id="IPR037171">
    <property type="entry name" value="NagB/RpiA_transferase-like"/>
</dbReference>
<dbReference type="PANTHER" id="PTHR43682">
    <property type="entry name" value="LACTATE UTILIZATION PROTEIN C"/>
    <property type="match status" value="1"/>
</dbReference>
<evidence type="ECO:0000313" key="3">
    <source>
        <dbReference type="Proteomes" id="UP000033047"/>
    </source>
</evidence>
<proteinExistence type="predicted"/>
<dbReference type="InterPro" id="IPR024185">
    <property type="entry name" value="FTHF_cligase-like_sf"/>
</dbReference>
<sequence>MSTKDDILSRIRSHTGTRYEKPEITLDAITYADKLKQFSDSLEAAGGQAVVWQPGGDINELIRRHFPEAKRIGSNLPGITVATFNPDSLSDPRKLNDTDLAIVEGCFGVAENGAVWITQQVKFKALYFIPTALVIIINKDALVNNMHEAYRQLEGTDYKYGSFVSGPSKTADIEQALVLGAHGPMKVLVVLKEG</sequence>
<dbReference type="RefSeq" id="WP_046147427.1">
    <property type="nucleotide sequence ID" value="NZ_KQ033913.1"/>
</dbReference>
<reference evidence="2 3" key="1">
    <citation type="submission" date="2013-04" db="EMBL/GenBank/DDBJ databases">
        <title>The Genome Sequence of Parabacteroides goldsteinii DSM 19448.</title>
        <authorList>
            <consortium name="The Broad Institute Genomics Platform"/>
            <person name="Earl A."/>
            <person name="Ward D."/>
            <person name="Feldgarden M."/>
            <person name="Gevers D."/>
            <person name="Martens E."/>
            <person name="Sakamoto M."/>
            <person name="Benno Y."/>
            <person name="Song Y."/>
            <person name="Liu C."/>
            <person name="Lee J."/>
            <person name="Bolanos M."/>
            <person name="Vaisanen M.L."/>
            <person name="Finegold S.M."/>
            <person name="Walker B."/>
            <person name="Young S."/>
            <person name="Zeng Q."/>
            <person name="Gargeya S."/>
            <person name="Fitzgerald M."/>
            <person name="Haas B."/>
            <person name="Abouelleil A."/>
            <person name="Allen A.W."/>
            <person name="Alvarado L."/>
            <person name="Arachchi H.M."/>
            <person name="Berlin A.M."/>
            <person name="Chapman S.B."/>
            <person name="Gainer-Dewar J."/>
            <person name="Goldberg J."/>
            <person name="Griggs A."/>
            <person name="Gujja S."/>
            <person name="Hansen M."/>
            <person name="Howarth C."/>
            <person name="Imamovic A."/>
            <person name="Ireland A."/>
            <person name="Larimer J."/>
            <person name="McCowan C."/>
            <person name="Murphy C."/>
            <person name="Pearson M."/>
            <person name="Poon T.W."/>
            <person name="Priest M."/>
            <person name="Roberts A."/>
            <person name="Saif S."/>
            <person name="Shea T."/>
            <person name="Sisk P."/>
            <person name="Sykes S."/>
            <person name="Wortman J."/>
            <person name="Nusbaum C."/>
            <person name="Birren B."/>
        </authorList>
    </citation>
    <scope>NUCLEOTIDE SEQUENCE [LARGE SCALE GENOMIC DNA]</scope>
    <source>
        <strain evidence="2 3">DSM 19448</strain>
    </source>
</reference>
<dbReference type="STRING" id="927665.HMPREF1535_04431"/>
<dbReference type="Gene3D" id="3.40.50.10420">
    <property type="entry name" value="NagB/RpiA/CoA transferase-like"/>
    <property type="match status" value="1"/>
</dbReference>
<dbReference type="EMBL" id="AQHV01000025">
    <property type="protein sequence ID" value="KKB47574.1"/>
    <property type="molecule type" value="Genomic_DNA"/>
</dbReference>
<dbReference type="PANTHER" id="PTHR43682:SF1">
    <property type="entry name" value="LACTATE UTILIZATION PROTEIN C"/>
    <property type="match status" value="1"/>
</dbReference>
<dbReference type="PATRIC" id="fig|927665.4.peg.4550"/>
<dbReference type="SUPFAM" id="SSF100950">
    <property type="entry name" value="NagB/RpiA/CoA transferase-like"/>
    <property type="match status" value="1"/>
</dbReference>
<dbReference type="InterPro" id="IPR003741">
    <property type="entry name" value="LUD_dom"/>
</dbReference>
<evidence type="ECO:0000259" key="1">
    <source>
        <dbReference type="Pfam" id="PF02589"/>
    </source>
</evidence>